<sequence>MSSDSSPPSVLFISNIIVVILDILAIGNFVKVVNASYFIYIQQILTSILLSHFILDLRALNPSTQRTHNSSIGAGGSGKVSLIEFAGDVWGSEVDEGRFIGRDLCGDEEDR</sequence>
<dbReference type="Proteomes" id="UP001385951">
    <property type="component" value="Unassembled WGS sequence"/>
</dbReference>
<organism evidence="3 4">
    <name type="scientific">Cerrena zonata</name>
    <dbReference type="NCBI Taxonomy" id="2478898"/>
    <lineage>
        <taxon>Eukaryota</taxon>
        <taxon>Fungi</taxon>
        <taxon>Dikarya</taxon>
        <taxon>Basidiomycota</taxon>
        <taxon>Agaricomycotina</taxon>
        <taxon>Agaricomycetes</taxon>
        <taxon>Polyporales</taxon>
        <taxon>Cerrenaceae</taxon>
        <taxon>Cerrena</taxon>
    </lineage>
</organism>
<keyword evidence="4" id="KW-1185">Reference proteome</keyword>
<keyword evidence="1" id="KW-1133">Transmembrane helix</keyword>
<evidence type="ECO:0000256" key="1">
    <source>
        <dbReference type="SAM" id="Phobius"/>
    </source>
</evidence>
<dbReference type="AlphaFoldDB" id="A0AAW0FZ51"/>
<reference evidence="3 4" key="1">
    <citation type="submission" date="2022-09" db="EMBL/GenBank/DDBJ databases">
        <authorList>
            <person name="Palmer J.M."/>
        </authorList>
    </citation>
    <scope>NUCLEOTIDE SEQUENCE [LARGE SCALE GENOMIC DNA]</scope>
    <source>
        <strain evidence="3 4">DSM 7382</strain>
    </source>
</reference>
<proteinExistence type="predicted"/>
<keyword evidence="1" id="KW-0472">Membrane</keyword>
<protein>
    <submittedName>
        <fullName evidence="3">Uncharacterized protein</fullName>
    </submittedName>
</protein>
<gene>
    <name evidence="3" type="ORF">QCA50_012311</name>
    <name evidence="2" type="ORF">QCA50_021025</name>
</gene>
<evidence type="ECO:0000313" key="3">
    <source>
        <dbReference type="EMBL" id="KAK7684364.1"/>
    </source>
</evidence>
<feature type="transmembrane region" description="Helical" evidence="1">
    <location>
        <begin position="12"/>
        <end position="30"/>
    </location>
</feature>
<accession>A0AAW0FZ51</accession>
<keyword evidence="1" id="KW-0812">Transmembrane</keyword>
<evidence type="ECO:0000313" key="2">
    <source>
        <dbReference type="EMBL" id="KAK7676014.1"/>
    </source>
</evidence>
<evidence type="ECO:0000313" key="4">
    <source>
        <dbReference type="Proteomes" id="UP001385951"/>
    </source>
</evidence>
<dbReference type="EMBL" id="JASBNA010000142">
    <property type="protein sequence ID" value="KAK7676014.1"/>
    <property type="molecule type" value="Genomic_DNA"/>
</dbReference>
<name>A0AAW0FZ51_9APHY</name>
<comment type="caution">
    <text evidence="3">The sequence shown here is derived from an EMBL/GenBank/DDBJ whole genome shotgun (WGS) entry which is preliminary data.</text>
</comment>
<dbReference type="EMBL" id="JASBNA010000025">
    <property type="protein sequence ID" value="KAK7684364.1"/>
    <property type="molecule type" value="Genomic_DNA"/>
</dbReference>